<dbReference type="Gene3D" id="3.90.1590.10">
    <property type="entry name" value="glutathione-dependent formaldehyde- activating enzyme (gfa)"/>
    <property type="match status" value="1"/>
</dbReference>
<sequence length="213" mass="23694">MARRSSSWCSLFVTIGGPVSALKSLTGAWTSLSKWIDADRLASYAGRYPECARLHESILALVSSRYPLASTCPAANLDCLSYPENDQRAAQCQIPFPRYLALRPQQATKQQTNPRDSDEKMEGECLCKAVAVKVNDDNLFGEQRRGHFCHCANCRKVAGGMRRTVLLTESWGYGINSFGANLTIEEEKVEFPRGKGNLKVYTVRRRPPPPPPL</sequence>
<dbReference type="GO" id="GO:0046872">
    <property type="term" value="F:metal ion binding"/>
    <property type="evidence" value="ECO:0007669"/>
    <property type="project" value="UniProtKB-KW"/>
</dbReference>
<feature type="signal peptide" evidence="4">
    <location>
        <begin position="1"/>
        <end position="21"/>
    </location>
</feature>
<dbReference type="GeneID" id="34599462"/>
<evidence type="ECO:0000259" key="5">
    <source>
        <dbReference type="Pfam" id="PF04828"/>
    </source>
</evidence>
<proteinExistence type="inferred from homology"/>
<reference evidence="6 7" key="1">
    <citation type="submission" date="2016-03" db="EMBL/GenBank/DDBJ databases">
        <title>Draft genome sequence of the Fonsecaea monophora CBS 269.37.</title>
        <authorList>
            <person name="Bombassaro A."/>
            <person name="Vinicius W.A."/>
            <person name="De Hoog S."/>
            <person name="Sun J."/>
            <person name="Souza E.M."/>
            <person name="Raittz R.T."/>
            <person name="Costa F."/>
            <person name="Leao A.C."/>
            <person name="Tadra-Sfeir M.Z."/>
            <person name="Baura V."/>
            <person name="Balsanelli E."/>
            <person name="Pedrosa F.O."/>
            <person name="Moreno L.F."/>
            <person name="Steffens M.B."/>
            <person name="Xi L."/>
            <person name="Bocca A.L."/>
            <person name="Felipe M.S."/>
            <person name="Teixeira M."/>
            <person name="Telles Filho F.Q."/>
            <person name="Azevedo C.M."/>
            <person name="Gomes R."/>
            <person name="Vicente V.A."/>
        </authorList>
    </citation>
    <scope>NUCLEOTIDE SEQUENCE [LARGE SCALE GENOMIC DNA]</scope>
    <source>
        <strain evidence="6 7">CBS 269.37</strain>
    </source>
</reference>
<organism evidence="6 7">
    <name type="scientific">Fonsecaea monophora</name>
    <dbReference type="NCBI Taxonomy" id="254056"/>
    <lineage>
        <taxon>Eukaryota</taxon>
        <taxon>Fungi</taxon>
        <taxon>Dikarya</taxon>
        <taxon>Ascomycota</taxon>
        <taxon>Pezizomycotina</taxon>
        <taxon>Eurotiomycetes</taxon>
        <taxon>Chaetothyriomycetidae</taxon>
        <taxon>Chaetothyriales</taxon>
        <taxon>Herpotrichiellaceae</taxon>
        <taxon>Fonsecaea</taxon>
    </lineage>
</organism>
<dbReference type="SUPFAM" id="SSF51316">
    <property type="entry name" value="Mss4-like"/>
    <property type="match status" value="1"/>
</dbReference>
<dbReference type="OrthoDB" id="9985472at2759"/>
<feature type="domain" description="CENP-V/GFA" evidence="5">
    <location>
        <begin position="121"/>
        <end position="168"/>
    </location>
</feature>
<comment type="similarity">
    <text evidence="1">Belongs to the Gfa family.</text>
</comment>
<feature type="chain" id="PRO_5008061057" description="CENP-V/GFA domain-containing protein" evidence="4">
    <location>
        <begin position="22"/>
        <end position="213"/>
    </location>
</feature>
<evidence type="ECO:0000313" key="7">
    <source>
        <dbReference type="Proteomes" id="UP000077002"/>
    </source>
</evidence>
<dbReference type="GO" id="GO:0016846">
    <property type="term" value="F:carbon-sulfur lyase activity"/>
    <property type="evidence" value="ECO:0007669"/>
    <property type="project" value="InterPro"/>
</dbReference>
<name>A0A177FCM0_9EURO</name>
<keyword evidence="4" id="KW-0732">Signal</keyword>
<keyword evidence="3" id="KW-0862">Zinc</keyword>
<dbReference type="InterPro" id="IPR006913">
    <property type="entry name" value="CENP-V/GFA"/>
</dbReference>
<dbReference type="Pfam" id="PF04828">
    <property type="entry name" value="GFA"/>
    <property type="match status" value="1"/>
</dbReference>
<evidence type="ECO:0000256" key="2">
    <source>
        <dbReference type="ARBA" id="ARBA00022723"/>
    </source>
</evidence>
<keyword evidence="7" id="KW-1185">Reference proteome</keyword>
<dbReference type="EMBL" id="LVKK01000024">
    <property type="protein sequence ID" value="OAG41350.1"/>
    <property type="molecule type" value="Genomic_DNA"/>
</dbReference>
<gene>
    <name evidence="6" type="ORF">AYO21_04292</name>
</gene>
<comment type="caution">
    <text evidence="6">The sequence shown here is derived from an EMBL/GenBank/DDBJ whole genome shotgun (WGS) entry which is preliminary data.</text>
</comment>
<dbReference type="AlphaFoldDB" id="A0A177FCM0"/>
<dbReference type="RefSeq" id="XP_022513302.1">
    <property type="nucleotide sequence ID" value="XM_022654265.1"/>
</dbReference>
<evidence type="ECO:0000256" key="3">
    <source>
        <dbReference type="ARBA" id="ARBA00022833"/>
    </source>
</evidence>
<evidence type="ECO:0000313" key="6">
    <source>
        <dbReference type="EMBL" id="OAG41350.1"/>
    </source>
</evidence>
<evidence type="ECO:0000256" key="4">
    <source>
        <dbReference type="SAM" id="SignalP"/>
    </source>
</evidence>
<evidence type="ECO:0000256" key="1">
    <source>
        <dbReference type="ARBA" id="ARBA00005495"/>
    </source>
</evidence>
<accession>A0A177FCM0</accession>
<dbReference type="InterPro" id="IPR011057">
    <property type="entry name" value="Mss4-like_sf"/>
</dbReference>
<keyword evidence="2" id="KW-0479">Metal-binding</keyword>
<protein>
    <recommendedName>
        <fullName evidence="5">CENP-V/GFA domain-containing protein</fullName>
    </recommendedName>
</protein>
<dbReference type="Proteomes" id="UP000077002">
    <property type="component" value="Unassembled WGS sequence"/>
</dbReference>